<keyword evidence="5" id="KW-1185">Reference proteome</keyword>
<dbReference type="GO" id="GO:0006096">
    <property type="term" value="P:glycolytic process"/>
    <property type="evidence" value="ECO:0007669"/>
    <property type="project" value="InterPro"/>
</dbReference>
<keyword evidence="1" id="KW-0808">Transferase</keyword>
<name>A0A2L1GNT1_9BACT</name>
<accession>A0A2L1GNT1</accession>
<dbReference type="KEGG" id="deo:CAY53_07485"/>
<gene>
    <name evidence="4" type="ORF">CAY53_07485</name>
</gene>
<dbReference type="GO" id="GO:0005524">
    <property type="term" value="F:ATP binding"/>
    <property type="evidence" value="ECO:0007669"/>
    <property type="project" value="InterPro"/>
</dbReference>
<dbReference type="SUPFAM" id="SSF53067">
    <property type="entry name" value="Actin-like ATPase domain"/>
    <property type="match status" value="1"/>
</dbReference>
<proteinExistence type="inferred from homology"/>
<dbReference type="OrthoDB" id="257751at2"/>
<reference evidence="4" key="2">
    <citation type="journal article" date="2018" name="MBio">
        <title>Insights into the evolution of host association through the isolation and characterization of a novel human periodontal pathobiont, Desulfobulbus oralis.</title>
        <authorList>
            <person name="Cross K.L."/>
            <person name="Chirania P."/>
            <person name="Xiong W."/>
            <person name="Beall C.J."/>
            <person name="Elkins J.G."/>
            <person name="Giannone R.J."/>
            <person name="Griffen A.L."/>
            <person name="Guss A.M."/>
            <person name="Hettich R.L."/>
            <person name="Joshi S.S."/>
            <person name="Mokrzan E.M."/>
            <person name="Martin R.K."/>
            <person name="Zhulin I.B."/>
            <person name="Leys E.J."/>
            <person name="Podar M."/>
        </authorList>
    </citation>
    <scope>NUCLEOTIDE SEQUENCE [LARGE SCALE GENOMIC DNA]</scope>
    <source>
        <strain evidence="4">ORNL</strain>
    </source>
</reference>
<evidence type="ECO:0000313" key="5">
    <source>
        <dbReference type="Proteomes" id="UP000239867"/>
    </source>
</evidence>
<reference evidence="4" key="1">
    <citation type="submission" date="2017-05" db="EMBL/GenBank/DDBJ databases">
        <authorList>
            <person name="Song R."/>
            <person name="Chenine A.L."/>
            <person name="Ruprecht R.M."/>
        </authorList>
    </citation>
    <scope>NUCLEOTIDE SEQUENCE</scope>
    <source>
        <strain evidence="4">ORNL</strain>
    </source>
</reference>
<dbReference type="AlphaFoldDB" id="A0A2L1GNT1"/>
<evidence type="ECO:0000256" key="2">
    <source>
        <dbReference type="ARBA" id="ARBA00022777"/>
    </source>
</evidence>
<dbReference type="InterPro" id="IPR003836">
    <property type="entry name" value="Glucokinase"/>
</dbReference>
<comment type="similarity">
    <text evidence="3">Belongs to the bacterial glucokinase family.</text>
</comment>
<evidence type="ECO:0000313" key="4">
    <source>
        <dbReference type="EMBL" id="AVD71329.1"/>
    </source>
</evidence>
<protein>
    <recommendedName>
        <fullName evidence="6">Glucokinase</fullName>
    </recommendedName>
</protein>
<dbReference type="RefSeq" id="WP_104936596.1">
    <property type="nucleotide sequence ID" value="NZ_CP021255.1"/>
</dbReference>
<dbReference type="GO" id="GO:0004340">
    <property type="term" value="F:glucokinase activity"/>
    <property type="evidence" value="ECO:0007669"/>
    <property type="project" value="InterPro"/>
</dbReference>
<dbReference type="InterPro" id="IPR043129">
    <property type="entry name" value="ATPase_NBD"/>
</dbReference>
<evidence type="ECO:0000256" key="3">
    <source>
        <dbReference type="RuleBase" id="RU004046"/>
    </source>
</evidence>
<evidence type="ECO:0008006" key="6">
    <source>
        <dbReference type="Google" id="ProtNLM"/>
    </source>
</evidence>
<dbReference type="Proteomes" id="UP000239867">
    <property type="component" value="Chromosome"/>
</dbReference>
<sequence length="359" mass="38631">MSHSEALLLAGDIGATKTTLGLYPRSALDQPGSEPIREESFQNRSFSCFDDVLAVFLGTGSPVPPYACIGIAGPVADDTAVMTNLHWQLDARTLEKRHGFTQVCLINDLVATALFVPYLASHALGAINSGVPKSPGVLAVIAPGTGLGEAFLIPHPSGKKYMPCASEGGHASFAPQNDEQMQLLQFMLQRRTHVSFEDVCSGRAVPSLFAFMGRRHTVPEWLDSEVARAEDPTPVIVGAARRAAEGKRVCGVAMHTMRLLCDILADEAANLVLKTMALGGLYLGGGFALQLQPFLQQDRFMRIFTRNHTSSLLEHVPVHFILDRRAALHGAGEYGLRTLARAQAATGKATSHPPPIYRA</sequence>
<dbReference type="EMBL" id="CP021255">
    <property type="protein sequence ID" value="AVD71329.1"/>
    <property type="molecule type" value="Genomic_DNA"/>
</dbReference>
<dbReference type="CDD" id="cd24008">
    <property type="entry name" value="ASKHA_NBD_GLK"/>
    <property type="match status" value="1"/>
</dbReference>
<dbReference type="PANTHER" id="PTHR47363">
    <property type="entry name" value="GLUCOKINASE"/>
    <property type="match status" value="1"/>
</dbReference>
<keyword evidence="2" id="KW-0418">Kinase</keyword>
<dbReference type="Gene3D" id="3.30.420.40">
    <property type="match status" value="1"/>
</dbReference>
<dbReference type="Gene3D" id="3.40.367.20">
    <property type="match status" value="1"/>
</dbReference>
<dbReference type="Pfam" id="PF02685">
    <property type="entry name" value="Glucokinase"/>
    <property type="match status" value="1"/>
</dbReference>
<evidence type="ECO:0000256" key="1">
    <source>
        <dbReference type="ARBA" id="ARBA00022679"/>
    </source>
</evidence>
<dbReference type="PANTHER" id="PTHR47363:SF1">
    <property type="entry name" value="GLUCOKINASE"/>
    <property type="match status" value="1"/>
</dbReference>
<dbReference type="GO" id="GO:0005536">
    <property type="term" value="F:D-glucose binding"/>
    <property type="evidence" value="ECO:0007669"/>
    <property type="project" value="InterPro"/>
</dbReference>
<organism evidence="4 5">
    <name type="scientific">Desulfobulbus oralis</name>
    <dbReference type="NCBI Taxonomy" id="1986146"/>
    <lineage>
        <taxon>Bacteria</taxon>
        <taxon>Pseudomonadati</taxon>
        <taxon>Thermodesulfobacteriota</taxon>
        <taxon>Desulfobulbia</taxon>
        <taxon>Desulfobulbales</taxon>
        <taxon>Desulfobulbaceae</taxon>
        <taxon>Desulfobulbus</taxon>
    </lineage>
</organism>